<dbReference type="EMBL" id="PJQL01004641">
    <property type="protein sequence ID" value="RCH79207.1"/>
    <property type="molecule type" value="Genomic_DNA"/>
</dbReference>
<accession>A0A367INE8</accession>
<proteinExistence type="predicted"/>
<sequence length="64" mass="7506">SYTLDVTTGFNFYNTLHPSPLLRQHKPQDFIQKLDIDNHNSTFQKCQDRILKRSSLMRVALSLL</sequence>
<evidence type="ECO:0000313" key="1">
    <source>
        <dbReference type="EMBL" id="RCH79207.1"/>
    </source>
</evidence>
<gene>
    <name evidence="1" type="ORF">CU097_001127</name>
</gene>
<organism evidence="1 2">
    <name type="scientific">Rhizopus azygosporus</name>
    <name type="common">Rhizopus microsporus var. azygosporus</name>
    <dbReference type="NCBI Taxonomy" id="86630"/>
    <lineage>
        <taxon>Eukaryota</taxon>
        <taxon>Fungi</taxon>
        <taxon>Fungi incertae sedis</taxon>
        <taxon>Mucoromycota</taxon>
        <taxon>Mucoromycotina</taxon>
        <taxon>Mucoromycetes</taxon>
        <taxon>Mucorales</taxon>
        <taxon>Mucorineae</taxon>
        <taxon>Rhizopodaceae</taxon>
        <taxon>Rhizopus</taxon>
    </lineage>
</organism>
<comment type="caution">
    <text evidence="1">The sequence shown here is derived from an EMBL/GenBank/DDBJ whole genome shotgun (WGS) entry which is preliminary data.</text>
</comment>
<dbReference type="AlphaFoldDB" id="A0A367INE8"/>
<reference evidence="1 2" key="1">
    <citation type="journal article" date="2018" name="G3 (Bethesda)">
        <title>Phylogenetic and Phylogenomic Definition of Rhizopus Species.</title>
        <authorList>
            <person name="Gryganskyi A.P."/>
            <person name="Golan J."/>
            <person name="Dolatabadi S."/>
            <person name="Mondo S."/>
            <person name="Robb S."/>
            <person name="Idnurm A."/>
            <person name="Muszewska A."/>
            <person name="Steczkiewicz K."/>
            <person name="Masonjones S."/>
            <person name="Liao H.L."/>
            <person name="Gajdeczka M.T."/>
            <person name="Anike F."/>
            <person name="Vuek A."/>
            <person name="Anishchenko I.M."/>
            <person name="Voigt K."/>
            <person name="de Hoog G.S."/>
            <person name="Smith M.E."/>
            <person name="Heitman J."/>
            <person name="Vilgalys R."/>
            <person name="Stajich J.E."/>
        </authorList>
    </citation>
    <scope>NUCLEOTIDE SEQUENCE [LARGE SCALE GENOMIC DNA]</scope>
    <source>
        <strain evidence="1 2">CBS 357.93</strain>
    </source>
</reference>
<keyword evidence="2" id="KW-1185">Reference proteome</keyword>
<dbReference type="Proteomes" id="UP000252139">
    <property type="component" value="Unassembled WGS sequence"/>
</dbReference>
<evidence type="ECO:0000313" key="2">
    <source>
        <dbReference type="Proteomes" id="UP000252139"/>
    </source>
</evidence>
<protein>
    <submittedName>
        <fullName evidence="1">Uncharacterized protein</fullName>
    </submittedName>
</protein>
<name>A0A367INE8_RHIAZ</name>
<feature type="non-terminal residue" evidence="1">
    <location>
        <position position="1"/>
    </location>
</feature>